<protein>
    <recommendedName>
        <fullName evidence="12">Elongation of fatty acids protein</fullName>
        <ecNumber evidence="12">2.3.1.-</ecNumber>
    </recommendedName>
</protein>
<keyword evidence="14" id="KW-1185">Reference proteome</keyword>
<feature type="transmembrane region" description="Helical" evidence="12">
    <location>
        <begin position="320"/>
        <end position="340"/>
    </location>
</feature>
<keyword evidence="8 12" id="KW-0443">Lipid metabolism</keyword>
<evidence type="ECO:0000256" key="3">
    <source>
        <dbReference type="ARBA" id="ARBA00022516"/>
    </source>
</evidence>
<comment type="catalytic activity">
    <reaction evidence="12">
        <text>an acyl-CoA + malonyl-CoA + H(+) = a 3-oxoacyl-CoA + CO2 + CoA</text>
        <dbReference type="Rhea" id="RHEA:50252"/>
        <dbReference type="ChEBI" id="CHEBI:15378"/>
        <dbReference type="ChEBI" id="CHEBI:16526"/>
        <dbReference type="ChEBI" id="CHEBI:57287"/>
        <dbReference type="ChEBI" id="CHEBI:57384"/>
        <dbReference type="ChEBI" id="CHEBI:58342"/>
        <dbReference type="ChEBI" id="CHEBI:90726"/>
    </reaction>
    <physiologicalReaction direction="left-to-right" evidence="12">
        <dbReference type="Rhea" id="RHEA:50253"/>
    </physiologicalReaction>
</comment>
<evidence type="ECO:0000256" key="2">
    <source>
        <dbReference type="ARBA" id="ARBA00007263"/>
    </source>
</evidence>
<dbReference type="PROSITE" id="PS01188">
    <property type="entry name" value="ELO"/>
    <property type="match status" value="1"/>
</dbReference>
<dbReference type="PANTHER" id="PTHR11157:SF134">
    <property type="entry name" value="ELONGATION OF FATTY ACIDS PROTEIN 1-RELATED"/>
    <property type="match status" value="1"/>
</dbReference>
<name>A0A238F5P0_9BASI</name>
<dbReference type="EMBL" id="FMSP01000003">
    <property type="protein sequence ID" value="SCV68445.1"/>
    <property type="molecule type" value="Genomic_DNA"/>
</dbReference>
<evidence type="ECO:0000256" key="4">
    <source>
        <dbReference type="ARBA" id="ARBA00022679"/>
    </source>
</evidence>
<dbReference type="Proteomes" id="UP000198372">
    <property type="component" value="Unassembled WGS sequence"/>
</dbReference>
<evidence type="ECO:0000256" key="6">
    <source>
        <dbReference type="ARBA" id="ARBA00022832"/>
    </source>
</evidence>
<keyword evidence="10 12" id="KW-0275">Fatty acid biosynthesis</keyword>
<dbReference type="Pfam" id="PF01151">
    <property type="entry name" value="ELO"/>
    <property type="match status" value="1"/>
</dbReference>
<comment type="catalytic activity">
    <reaction evidence="11">
        <text>a very-long-chain acyl-CoA + malonyl-CoA + H(+) = a very-long-chain 3-oxoacyl-CoA + CO2 + CoA</text>
        <dbReference type="Rhea" id="RHEA:32727"/>
        <dbReference type="ChEBI" id="CHEBI:15378"/>
        <dbReference type="ChEBI" id="CHEBI:16526"/>
        <dbReference type="ChEBI" id="CHEBI:57287"/>
        <dbReference type="ChEBI" id="CHEBI:57384"/>
        <dbReference type="ChEBI" id="CHEBI:90725"/>
        <dbReference type="ChEBI" id="CHEBI:90736"/>
        <dbReference type="EC" id="2.3.1.199"/>
    </reaction>
</comment>
<evidence type="ECO:0000256" key="11">
    <source>
        <dbReference type="ARBA" id="ARBA00047375"/>
    </source>
</evidence>
<feature type="transmembrane region" description="Helical" evidence="12">
    <location>
        <begin position="396"/>
        <end position="415"/>
    </location>
</feature>
<gene>
    <name evidence="13" type="ORF">BQ2448_566</name>
</gene>
<keyword evidence="9 12" id="KW-0472">Membrane</keyword>
<evidence type="ECO:0000256" key="7">
    <source>
        <dbReference type="ARBA" id="ARBA00022989"/>
    </source>
</evidence>
<keyword evidence="7 12" id="KW-1133">Transmembrane helix</keyword>
<sequence>MVPSPLLASSAGPVSSFVDALPLPSMPSSMLQWTVGVSPLSTHTEVVSALAVYLAVIFGGQYLMQDRKAFRKSCFFEGRGCGALCVSRAACLVCLIGSERGGGTSIGWTFFRAGAAATPRRARKGRASSARAPGCIHCIHAQRKTSPDDEEDSHTERVLCCAPFVQTPSAATTATTAGPCRAQPTDHRLTRRRPSIRVHACLGLGEVREAIFALTQFKWLFMLHNFLLSAGSGLVLALMLEEIIPILYQHGFFYAICHTSAWTSRLETYYIINYYFKYWELADTVFLVVKKKPLQFLHVFHHTATAALCYTQLNGRTSVSWVPIVANLTVHVLMYYYYLMTAAGYKIWWKKYLTTLQITQFVVDLFVVYFASYSYFAVEYFPSFPTYGSCAGTEGAAALGCCLLTSYLFLFIAFYKKTYNQQAAKKNALLAAKKVAAVPTRNIAEFKKKN</sequence>
<evidence type="ECO:0000256" key="10">
    <source>
        <dbReference type="ARBA" id="ARBA00023160"/>
    </source>
</evidence>
<dbReference type="GO" id="GO:0034625">
    <property type="term" value="P:fatty acid elongation, monounsaturated fatty acid"/>
    <property type="evidence" value="ECO:0007669"/>
    <property type="project" value="TreeGrafter"/>
</dbReference>
<comment type="similarity">
    <text evidence="2 12">Belongs to the ELO family.</text>
</comment>
<dbReference type="InterPro" id="IPR002076">
    <property type="entry name" value="ELO_fam"/>
</dbReference>
<feature type="transmembrane region" description="Helical" evidence="12">
    <location>
        <begin position="219"/>
        <end position="240"/>
    </location>
</feature>
<proteinExistence type="inferred from homology"/>
<comment type="subcellular location">
    <subcellularLocation>
        <location evidence="1">Membrane</location>
        <topology evidence="1">Multi-pass membrane protein</topology>
    </subcellularLocation>
</comment>
<dbReference type="STRING" id="269621.A0A238F5P0"/>
<dbReference type="PANTHER" id="PTHR11157">
    <property type="entry name" value="FATTY ACID ACYL TRANSFERASE-RELATED"/>
    <property type="match status" value="1"/>
</dbReference>
<evidence type="ECO:0000256" key="12">
    <source>
        <dbReference type="RuleBase" id="RU361115"/>
    </source>
</evidence>
<reference evidence="14" key="1">
    <citation type="submission" date="2016-09" db="EMBL/GenBank/DDBJ databases">
        <authorList>
            <person name="Jeantristanb JTB J.-T."/>
            <person name="Ricardo R."/>
        </authorList>
    </citation>
    <scope>NUCLEOTIDE SEQUENCE [LARGE SCALE GENOMIC DNA]</scope>
</reference>
<evidence type="ECO:0000313" key="13">
    <source>
        <dbReference type="EMBL" id="SCV68445.1"/>
    </source>
</evidence>
<evidence type="ECO:0000256" key="1">
    <source>
        <dbReference type="ARBA" id="ARBA00004141"/>
    </source>
</evidence>
<evidence type="ECO:0000256" key="9">
    <source>
        <dbReference type="ARBA" id="ARBA00023136"/>
    </source>
</evidence>
<dbReference type="GO" id="GO:0042761">
    <property type="term" value="P:very long-chain fatty acid biosynthetic process"/>
    <property type="evidence" value="ECO:0007669"/>
    <property type="project" value="TreeGrafter"/>
</dbReference>
<feature type="transmembrane region" description="Helical" evidence="12">
    <location>
        <begin position="352"/>
        <end position="376"/>
    </location>
</feature>
<evidence type="ECO:0000256" key="5">
    <source>
        <dbReference type="ARBA" id="ARBA00022692"/>
    </source>
</evidence>
<evidence type="ECO:0000313" key="14">
    <source>
        <dbReference type="Proteomes" id="UP000198372"/>
    </source>
</evidence>
<evidence type="ECO:0000256" key="8">
    <source>
        <dbReference type="ARBA" id="ARBA00023098"/>
    </source>
</evidence>
<dbReference type="EC" id="2.3.1.-" evidence="12"/>
<accession>A0A238F5P0</accession>
<dbReference type="InterPro" id="IPR030457">
    <property type="entry name" value="ELO_CS"/>
</dbReference>
<keyword evidence="6 12" id="KW-0276">Fatty acid metabolism</keyword>
<keyword evidence="5 12" id="KW-0812">Transmembrane</keyword>
<dbReference type="GO" id="GO:0009922">
    <property type="term" value="F:fatty acid elongase activity"/>
    <property type="evidence" value="ECO:0007669"/>
    <property type="project" value="UniProtKB-EC"/>
</dbReference>
<dbReference type="GO" id="GO:0019367">
    <property type="term" value="P:fatty acid elongation, saturated fatty acid"/>
    <property type="evidence" value="ECO:0007669"/>
    <property type="project" value="TreeGrafter"/>
</dbReference>
<keyword evidence="3 12" id="KW-0444">Lipid biosynthesis</keyword>
<dbReference type="OrthoDB" id="434092at2759"/>
<dbReference type="GO" id="GO:0034626">
    <property type="term" value="P:fatty acid elongation, polyunsaturated fatty acid"/>
    <property type="evidence" value="ECO:0007669"/>
    <property type="project" value="TreeGrafter"/>
</dbReference>
<feature type="transmembrane region" description="Helical" evidence="12">
    <location>
        <begin position="44"/>
        <end position="63"/>
    </location>
</feature>
<dbReference type="AlphaFoldDB" id="A0A238F5P0"/>
<organism evidence="13 14">
    <name type="scientific">Microbotryum intermedium</name>
    <dbReference type="NCBI Taxonomy" id="269621"/>
    <lineage>
        <taxon>Eukaryota</taxon>
        <taxon>Fungi</taxon>
        <taxon>Dikarya</taxon>
        <taxon>Basidiomycota</taxon>
        <taxon>Pucciniomycotina</taxon>
        <taxon>Microbotryomycetes</taxon>
        <taxon>Microbotryales</taxon>
        <taxon>Microbotryaceae</taxon>
        <taxon>Microbotryum</taxon>
    </lineage>
</organism>
<dbReference type="GO" id="GO:0005789">
    <property type="term" value="C:endoplasmic reticulum membrane"/>
    <property type="evidence" value="ECO:0007669"/>
    <property type="project" value="TreeGrafter"/>
</dbReference>
<dbReference type="GO" id="GO:0030148">
    <property type="term" value="P:sphingolipid biosynthetic process"/>
    <property type="evidence" value="ECO:0007669"/>
    <property type="project" value="TreeGrafter"/>
</dbReference>
<keyword evidence="4 12" id="KW-0808">Transferase</keyword>